<evidence type="ECO:0000313" key="3">
    <source>
        <dbReference type="Proteomes" id="UP000828390"/>
    </source>
</evidence>
<keyword evidence="3" id="KW-1185">Reference proteome</keyword>
<feature type="compositionally biased region" description="Basic residues" evidence="1">
    <location>
        <begin position="206"/>
        <end position="215"/>
    </location>
</feature>
<feature type="compositionally biased region" description="Basic and acidic residues" evidence="1">
    <location>
        <begin position="240"/>
        <end position="250"/>
    </location>
</feature>
<feature type="region of interest" description="Disordered" evidence="1">
    <location>
        <begin position="192"/>
        <end position="284"/>
    </location>
</feature>
<proteinExistence type="predicted"/>
<accession>A0A9D4K2A9</accession>
<evidence type="ECO:0000313" key="2">
    <source>
        <dbReference type="EMBL" id="KAH3829338.1"/>
    </source>
</evidence>
<gene>
    <name evidence="2" type="ORF">DPMN_131334</name>
</gene>
<reference evidence="2" key="1">
    <citation type="journal article" date="2019" name="bioRxiv">
        <title>The Genome of the Zebra Mussel, Dreissena polymorpha: A Resource for Invasive Species Research.</title>
        <authorList>
            <person name="McCartney M.A."/>
            <person name="Auch B."/>
            <person name="Kono T."/>
            <person name="Mallez S."/>
            <person name="Zhang Y."/>
            <person name="Obille A."/>
            <person name="Becker A."/>
            <person name="Abrahante J.E."/>
            <person name="Garbe J."/>
            <person name="Badalamenti J.P."/>
            <person name="Herman A."/>
            <person name="Mangelson H."/>
            <person name="Liachko I."/>
            <person name="Sullivan S."/>
            <person name="Sone E.D."/>
            <person name="Koren S."/>
            <person name="Silverstein K.A.T."/>
            <person name="Beckman K.B."/>
            <person name="Gohl D.M."/>
        </authorList>
    </citation>
    <scope>NUCLEOTIDE SEQUENCE</scope>
    <source>
        <strain evidence="2">Duluth1</strain>
        <tissue evidence="2">Whole animal</tissue>
    </source>
</reference>
<reference evidence="2" key="2">
    <citation type="submission" date="2020-11" db="EMBL/GenBank/DDBJ databases">
        <authorList>
            <person name="McCartney M.A."/>
            <person name="Auch B."/>
            <person name="Kono T."/>
            <person name="Mallez S."/>
            <person name="Becker A."/>
            <person name="Gohl D.M."/>
            <person name="Silverstein K.A.T."/>
            <person name="Koren S."/>
            <person name="Bechman K.B."/>
            <person name="Herman A."/>
            <person name="Abrahante J.E."/>
            <person name="Garbe J."/>
        </authorList>
    </citation>
    <scope>NUCLEOTIDE SEQUENCE</scope>
    <source>
        <strain evidence="2">Duluth1</strain>
        <tissue evidence="2">Whole animal</tissue>
    </source>
</reference>
<dbReference type="AlphaFoldDB" id="A0A9D4K2A9"/>
<protein>
    <submittedName>
        <fullName evidence="2">Uncharacterized protein</fullName>
    </submittedName>
</protein>
<dbReference type="EMBL" id="JAIWYP010000005">
    <property type="protein sequence ID" value="KAH3829338.1"/>
    <property type="molecule type" value="Genomic_DNA"/>
</dbReference>
<organism evidence="2 3">
    <name type="scientific">Dreissena polymorpha</name>
    <name type="common">Zebra mussel</name>
    <name type="synonym">Mytilus polymorpha</name>
    <dbReference type="NCBI Taxonomy" id="45954"/>
    <lineage>
        <taxon>Eukaryota</taxon>
        <taxon>Metazoa</taxon>
        <taxon>Spiralia</taxon>
        <taxon>Lophotrochozoa</taxon>
        <taxon>Mollusca</taxon>
        <taxon>Bivalvia</taxon>
        <taxon>Autobranchia</taxon>
        <taxon>Heteroconchia</taxon>
        <taxon>Euheterodonta</taxon>
        <taxon>Imparidentia</taxon>
        <taxon>Neoheterodontei</taxon>
        <taxon>Myida</taxon>
        <taxon>Dreissenoidea</taxon>
        <taxon>Dreissenidae</taxon>
        <taxon>Dreissena</taxon>
    </lineage>
</organism>
<dbReference type="Proteomes" id="UP000828390">
    <property type="component" value="Unassembled WGS sequence"/>
</dbReference>
<name>A0A9D4K2A9_DREPO</name>
<sequence>MRPGPLRAASAAEILAFSKLASSPLHGQVAPQGRGFADLAWVARLAPYCGLLLRGLTERLRRVWVALADLGLSALPYETSEAPEVPRLSANAYGGGPRLVGRPVARIKKFFSPIYIGMFSSSAVLHFTYCTLPAVLSTVSGDQISVLRSTASGKYADNFTEPNSVENFYVQESLGTRALRFLADSCGKIRSESCGTRGPAQSRTRPAGRGRLPRPRPRETVRKGQGHGVPLVETRLPRPRPREMVRKARDTGGPLVPYETASRRPPSETPAARDGPQGRDTGSR</sequence>
<evidence type="ECO:0000256" key="1">
    <source>
        <dbReference type="SAM" id="MobiDB-lite"/>
    </source>
</evidence>
<comment type="caution">
    <text evidence="2">The sequence shown here is derived from an EMBL/GenBank/DDBJ whole genome shotgun (WGS) entry which is preliminary data.</text>
</comment>